<keyword evidence="6" id="KW-0460">Magnesium</keyword>
<dbReference type="SUPFAM" id="SSF144083">
    <property type="entry name" value="Magnesium transport protein CorA, transmembrane region"/>
    <property type="match status" value="1"/>
</dbReference>
<evidence type="ECO:0000256" key="5">
    <source>
        <dbReference type="ARBA" id="ARBA00022692"/>
    </source>
</evidence>
<comment type="similarity">
    <text evidence="2">Belongs to the CorA metal ion transporter (MIT) (TC 1.A.35) family.</text>
</comment>
<evidence type="ECO:0000256" key="7">
    <source>
        <dbReference type="ARBA" id="ARBA00022989"/>
    </source>
</evidence>
<comment type="function">
    <text evidence="11">Mediates influx of magnesium ions. Alternates between open and closed states. Activated by low cytoplasmic Mg(2+) levels. Inactive when cytoplasmic Mg(2+) levels are high.</text>
</comment>
<dbReference type="InterPro" id="IPR045861">
    <property type="entry name" value="CorA_cytoplasmic_dom"/>
</dbReference>
<evidence type="ECO:0000256" key="2">
    <source>
        <dbReference type="ARBA" id="ARBA00009765"/>
    </source>
</evidence>
<dbReference type="FunFam" id="1.20.58.340:FF:000004">
    <property type="entry name" value="Magnesium transport protein CorA"/>
    <property type="match status" value="1"/>
</dbReference>
<dbReference type="OrthoDB" id="9803416at2"/>
<evidence type="ECO:0000256" key="9">
    <source>
        <dbReference type="ARBA" id="ARBA00023136"/>
    </source>
</evidence>
<keyword evidence="9 12" id="KW-0472">Membrane</keyword>
<keyword evidence="5 12" id="KW-0812">Transmembrane</keyword>
<keyword evidence="3" id="KW-0813">Transport</keyword>
<dbReference type="RefSeq" id="WP_107865939.1">
    <property type="nucleotide sequence ID" value="NZ_QAON01000009.1"/>
</dbReference>
<keyword evidence="7 12" id="KW-1133">Transmembrane helix</keyword>
<dbReference type="InterPro" id="IPR045863">
    <property type="entry name" value="CorA_TM1_TM2"/>
</dbReference>
<protein>
    <submittedName>
        <fullName evidence="13">Magnesium/cobalt transport protein CorA</fullName>
    </submittedName>
</protein>
<evidence type="ECO:0000256" key="11">
    <source>
        <dbReference type="ARBA" id="ARBA00045497"/>
    </source>
</evidence>
<comment type="caution">
    <text evidence="13">The sequence shown here is derived from an EMBL/GenBank/DDBJ whole genome shotgun (WGS) entry which is preliminary data.</text>
</comment>
<name>A0A2T5IYE2_9GAMM</name>
<dbReference type="InterPro" id="IPR002523">
    <property type="entry name" value="MgTranspt_CorA/ZnTranspt_ZntB"/>
</dbReference>
<keyword evidence="14" id="KW-1185">Reference proteome</keyword>
<sequence>MALPSSLHRLSDTAATEQIYCVAFERTDKTTHCFHVDNLSQELAQPNQLFWLDVQSPDIHRLNTLLEQLGATPLTSHHFDEPEILPHIAETKECLSFYLYEIANPNQHLNTENGIRVLQVQRLLFIIGNQFVVTYHRSALDIVDHIQANCADCFRLWGRTQGFIMFLFLQRCLYDYANLNLANDNFLDHLEHQSITGQPHHLPHDISIAASNILTLKKLTASLHIVLMLLGTKRSVFVTEEARSSYQEMNQNVISVRAAIDSSRDLLDGVLATIQAQTTQRTGEIARVLTVVSTIILPLSFIASIYGMNFEHMPELHSEYGYYATLTGMASLATLLVLAFWKLGWLNNRIQMGKKS</sequence>
<dbReference type="SUPFAM" id="SSF143865">
    <property type="entry name" value="CorA soluble domain-like"/>
    <property type="match status" value="1"/>
</dbReference>
<evidence type="ECO:0000313" key="13">
    <source>
        <dbReference type="EMBL" id="PTQ89024.1"/>
    </source>
</evidence>
<dbReference type="GO" id="GO:0015087">
    <property type="term" value="F:cobalt ion transmembrane transporter activity"/>
    <property type="evidence" value="ECO:0007669"/>
    <property type="project" value="TreeGrafter"/>
</dbReference>
<dbReference type="AlphaFoldDB" id="A0A2T5IYE2"/>
<dbReference type="Pfam" id="PF01544">
    <property type="entry name" value="CorA"/>
    <property type="match status" value="1"/>
</dbReference>
<reference evidence="13 14" key="1">
    <citation type="submission" date="2018-04" db="EMBL/GenBank/DDBJ databases">
        <title>Genomic Encyclopedia of Archaeal and Bacterial Type Strains, Phase II (KMG-II): from individual species to whole genera.</title>
        <authorList>
            <person name="Goeker M."/>
        </authorList>
    </citation>
    <scope>NUCLEOTIDE SEQUENCE [LARGE SCALE GENOMIC DNA]</scope>
    <source>
        <strain evidence="13 14">DSM 5822</strain>
    </source>
</reference>
<keyword evidence="4" id="KW-1003">Cell membrane</keyword>
<organism evidence="13 14">
    <name type="scientific">Agitococcus lubricus</name>
    <dbReference type="NCBI Taxonomy" id="1077255"/>
    <lineage>
        <taxon>Bacteria</taxon>
        <taxon>Pseudomonadati</taxon>
        <taxon>Pseudomonadota</taxon>
        <taxon>Gammaproteobacteria</taxon>
        <taxon>Moraxellales</taxon>
        <taxon>Moraxellaceae</taxon>
        <taxon>Agitococcus</taxon>
    </lineage>
</organism>
<keyword evidence="8" id="KW-0406">Ion transport</keyword>
<dbReference type="GO" id="GO:0005886">
    <property type="term" value="C:plasma membrane"/>
    <property type="evidence" value="ECO:0007669"/>
    <property type="project" value="UniProtKB-SubCell"/>
</dbReference>
<dbReference type="Proteomes" id="UP000244223">
    <property type="component" value="Unassembled WGS sequence"/>
</dbReference>
<gene>
    <name evidence="13" type="ORF">C8N29_10945</name>
</gene>
<dbReference type="PANTHER" id="PTHR46494">
    <property type="entry name" value="CORA FAMILY METAL ION TRANSPORTER (EUROFUNG)"/>
    <property type="match status" value="1"/>
</dbReference>
<evidence type="ECO:0000256" key="12">
    <source>
        <dbReference type="SAM" id="Phobius"/>
    </source>
</evidence>
<dbReference type="Gene3D" id="1.20.58.340">
    <property type="entry name" value="Magnesium transport protein CorA, transmembrane region"/>
    <property type="match status" value="2"/>
</dbReference>
<evidence type="ECO:0000256" key="3">
    <source>
        <dbReference type="ARBA" id="ARBA00022448"/>
    </source>
</evidence>
<evidence type="ECO:0000256" key="8">
    <source>
        <dbReference type="ARBA" id="ARBA00023065"/>
    </source>
</evidence>
<dbReference type="Gene3D" id="3.30.460.20">
    <property type="entry name" value="CorA soluble domain-like"/>
    <property type="match status" value="1"/>
</dbReference>
<evidence type="ECO:0000256" key="10">
    <source>
        <dbReference type="ARBA" id="ARBA00034269"/>
    </source>
</evidence>
<evidence type="ECO:0000256" key="6">
    <source>
        <dbReference type="ARBA" id="ARBA00022842"/>
    </source>
</evidence>
<evidence type="ECO:0000313" key="14">
    <source>
        <dbReference type="Proteomes" id="UP000244223"/>
    </source>
</evidence>
<feature type="transmembrane region" description="Helical" evidence="12">
    <location>
        <begin position="320"/>
        <end position="341"/>
    </location>
</feature>
<feature type="transmembrane region" description="Helical" evidence="12">
    <location>
        <begin position="288"/>
        <end position="308"/>
    </location>
</feature>
<dbReference type="GO" id="GO:0000287">
    <property type="term" value="F:magnesium ion binding"/>
    <property type="evidence" value="ECO:0007669"/>
    <property type="project" value="TreeGrafter"/>
</dbReference>
<dbReference type="PANTHER" id="PTHR46494:SF1">
    <property type="entry name" value="CORA FAMILY METAL ION TRANSPORTER (EUROFUNG)"/>
    <property type="match status" value="1"/>
</dbReference>
<evidence type="ECO:0000256" key="1">
    <source>
        <dbReference type="ARBA" id="ARBA00004651"/>
    </source>
</evidence>
<dbReference type="GO" id="GO:0015095">
    <property type="term" value="F:magnesium ion transmembrane transporter activity"/>
    <property type="evidence" value="ECO:0007669"/>
    <property type="project" value="TreeGrafter"/>
</dbReference>
<comment type="catalytic activity">
    <reaction evidence="10">
        <text>Mg(2+)(in) = Mg(2+)(out)</text>
        <dbReference type="Rhea" id="RHEA:29827"/>
        <dbReference type="ChEBI" id="CHEBI:18420"/>
    </reaction>
</comment>
<accession>A0A2T5IYE2</accession>
<dbReference type="GO" id="GO:0050897">
    <property type="term" value="F:cobalt ion binding"/>
    <property type="evidence" value="ECO:0007669"/>
    <property type="project" value="TreeGrafter"/>
</dbReference>
<comment type="subcellular location">
    <subcellularLocation>
        <location evidence="1">Cell membrane</location>
        <topology evidence="1">Multi-pass membrane protein</topology>
    </subcellularLocation>
</comment>
<dbReference type="EMBL" id="QAON01000009">
    <property type="protein sequence ID" value="PTQ89024.1"/>
    <property type="molecule type" value="Genomic_DNA"/>
</dbReference>
<evidence type="ECO:0000256" key="4">
    <source>
        <dbReference type="ARBA" id="ARBA00022475"/>
    </source>
</evidence>
<proteinExistence type="inferred from homology"/>